<evidence type="ECO:0000256" key="1">
    <source>
        <dbReference type="ARBA" id="ARBA00004939"/>
    </source>
</evidence>
<dbReference type="PANTHER" id="PTHR43732:SF1">
    <property type="entry name" value="RIBOSE 5-PHOSPHATE ISOMERASE"/>
    <property type="match status" value="1"/>
</dbReference>
<keyword evidence="3 7" id="KW-0413">Isomerase</keyword>
<accession>A0A3B0FMM3</accession>
<dbReference type="EC" id="5.3.1.34" evidence="6"/>
<dbReference type="PIRSF" id="PIRSF005384">
    <property type="entry name" value="RpiB_LacA_B"/>
    <property type="match status" value="1"/>
</dbReference>
<dbReference type="InterPro" id="IPR003500">
    <property type="entry name" value="RpiB_LacA_LacB"/>
</dbReference>
<dbReference type="GO" id="GO:0071322">
    <property type="term" value="P:cellular response to carbohydrate stimulus"/>
    <property type="evidence" value="ECO:0007669"/>
    <property type="project" value="UniProtKB-ARBA"/>
</dbReference>
<dbReference type="PANTHER" id="PTHR43732">
    <property type="entry name" value="RIBOSE 5-PHOSPHATE ISOMERASE-RELATED"/>
    <property type="match status" value="1"/>
</dbReference>
<dbReference type="Proteomes" id="UP000273159">
    <property type="component" value="Unassembled WGS sequence"/>
</dbReference>
<evidence type="ECO:0000313" key="7">
    <source>
        <dbReference type="EMBL" id="RKO21140.1"/>
    </source>
</evidence>
<dbReference type="GO" id="GO:0009758">
    <property type="term" value="P:carbohydrate utilization"/>
    <property type="evidence" value="ECO:0007669"/>
    <property type="project" value="UniProtKB-ARBA"/>
</dbReference>
<evidence type="ECO:0000256" key="5">
    <source>
        <dbReference type="ARBA" id="ARBA00060528"/>
    </source>
</evidence>
<dbReference type="SUPFAM" id="SSF89623">
    <property type="entry name" value="Ribose/Galactose isomerase RpiB/AlsB"/>
    <property type="match status" value="1"/>
</dbReference>
<dbReference type="GO" id="GO:0016861">
    <property type="term" value="F:intramolecular oxidoreductase activity, interconverting aldoses and ketoses"/>
    <property type="evidence" value="ECO:0007669"/>
    <property type="project" value="UniProtKB-ARBA"/>
</dbReference>
<dbReference type="EMBL" id="RBNH01000018">
    <property type="protein sequence ID" value="RKO21140.1"/>
    <property type="molecule type" value="Genomic_DNA"/>
</dbReference>
<dbReference type="FunFam" id="3.40.1400.10:FF:000004">
    <property type="entry name" value="Ribose 5-phosphate isomerase"/>
    <property type="match status" value="1"/>
</dbReference>
<dbReference type="GO" id="GO:0016052">
    <property type="term" value="P:carbohydrate catabolic process"/>
    <property type="evidence" value="ECO:0007669"/>
    <property type="project" value="UniProtKB-ARBA"/>
</dbReference>
<protein>
    <recommendedName>
        <fullName evidence="6">D-erythrulose 4-phosphate isomerase</fullName>
        <ecNumber evidence="6">5.3.1.34</ecNumber>
    </recommendedName>
</protein>
<reference evidence="8" key="2">
    <citation type="submission" date="2018-10" db="EMBL/GenBank/DDBJ databases">
        <authorList>
            <person name="Wang Y."/>
            <person name="Wang J."/>
            <person name="Yang X."/>
            <person name="Wang Z."/>
            <person name="Huang Y."/>
        </authorList>
    </citation>
    <scope>NUCLEOTIDE SEQUENCE [LARGE SCALE GENOMIC DNA]</scope>
    <source>
        <strain evidence="8">J015</strain>
    </source>
</reference>
<organism evidence="7 8">
    <name type="scientific">Pseudarthrobacter phenanthrenivorans</name>
    <name type="common">Arthrobacter phenanthrenivorans</name>
    <dbReference type="NCBI Taxonomy" id="361575"/>
    <lineage>
        <taxon>Bacteria</taxon>
        <taxon>Bacillati</taxon>
        <taxon>Actinomycetota</taxon>
        <taxon>Actinomycetes</taxon>
        <taxon>Micrococcales</taxon>
        <taxon>Micrococcaceae</taxon>
        <taxon>Pseudarthrobacter</taxon>
    </lineage>
</organism>
<evidence type="ECO:0000256" key="2">
    <source>
        <dbReference type="ARBA" id="ARBA00008754"/>
    </source>
</evidence>
<comment type="pathway">
    <text evidence="1">Carbohydrate metabolism; erythritol degradation.</text>
</comment>
<dbReference type="InterPro" id="IPR051812">
    <property type="entry name" value="SPI_LacAB/RpiB"/>
</dbReference>
<dbReference type="NCBIfam" id="TIGR00689">
    <property type="entry name" value="rpiB_lacA_lacB"/>
    <property type="match status" value="1"/>
</dbReference>
<comment type="caution">
    <text evidence="7">The sequence shown here is derived from an EMBL/GenBank/DDBJ whole genome shotgun (WGS) entry which is preliminary data.</text>
</comment>
<evidence type="ECO:0000313" key="8">
    <source>
        <dbReference type="Proteomes" id="UP000273159"/>
    </source>
</evidence>
<comment type="similarity">
    <text evidence="2">Belongs to the LacAB/RpiB family.</text>
</comment>
<evidence type="ECO:0000256" key="3">
    <source>
        <dbReference type="ARBA" id="ARBA00023235"/>
    </source>
</evidence>
<sequence>MSKEGQAVGLRLIVGADEAGVDYKDKVLEDLRQDPRVTEVIDIGVNRSDAPDDFTKPYPYVGIAAGEMIRDGAADRAILFCGTGIGVAIAANKVEGIRATAAHDSFSVERSVLSNDCQVLTMGQRVVGIELARRLAREWVGYTFDPASASAGKVKVLTDFETC</sequence>
<dbReference type="Gene3D" id="3.40.1400.10">
    <property type="entry name" value="Sugar-phosphate isomerase, RpiB/LacA/LacB"/>
    <property type="match status" value="1"/>
</dbReference>
<evidence type="ECO:0000256" key="6">
    <source>
        <dbReference type="ARBA" id="ARBA00066901"/>
    </source>
</evidence>
<comment type="catalytic activity">
    <reaction evidence="4">
        <text>D-erythrulose 4-phosphate = D-erythrose 4-phosphate</text>
        <dbReference type="Rhea" id="RHEA:48784"/>
        <dbReference type="ChEBI" id="CHEBI:16897"/>
        <dbReference type="ChEBI" id="CHEBI:90796"/>
        <dbReference type="EC" id="5.3.1.34"/>
    </reaction>
</comment>
<dbReference type="InterPro" id="IPR036569">
    <property type="entry name" value="RpiB_LacA_LacB_sf"/>
</dbReference>
<proteinExistence type="inferred from homology"/>
<comment type="pathway">
    <text evidence="5">Carbohydrate metabolism; D-threitol degradation.</text>
</comment>
<reference evidence="7 8" key="1">
    <citation type="submission" date="2018-10" db="EMBL/GenBank/DDBJ databases">
        <title>Genome-guide identification and characterization of bacteria that degrade polycyclic aromatic hydrocarbons and resist hexavalent chromium simultaneously.</title>
        <authorList>
            <person name="Feng H."/>
        </authorList>
    </citation>
    <scope>NUCLEOTIDE SEQUENCE [LARGE SCALE GENOMIC DNA]</scope>
    <source>
        <strain evidence="7 8">J015</strain>
    </source>
</reference>
<dbReference type="AlphaFoldDB" id="A0A3B0FMM3"/>
<evidence type="ECO:0000256" key="4">
    <source>
        <dbReference type="ARBA" id="ARBA00051490"/>
    </source>
</evidence>
<name>A0A3B0FMM3_PSEPS</name>
<dbReference type="Pfam" id="PF02502">
    <property type="entry name" value="LacAB_rpiB"/>
    <property type="match status" value="1"/>
</dbReference>
<gene>
    <name evidence="7" type="ORF">D7Z96_16765</name>
</gene>
<dbReference type="RefSeq" id="WP_120693256.1">
    <property type="nucleotide sequence ID" value="NZ_RBNH01000018.1"/>
</dbReference>